<dbReference type="NCBIfam" id="TIGR01951">
    <property type="entry name" value="nusB"/>
    <property type="match status" value="1"/>
</dbReference>
<organism evidence="9 10">
    <name type="scientific">Futiania mangrovi</name>
    <dbReference type="NCBI Taxonomy" id="2959716"/>
    <lineage>
        <taxon>Bacteria</taxon>
        <taxon>Pseudomonadati</taxon>
        <taxon>Pseudomonadota</taxon>
        <taxon>Alphaproteobacteria</taxon>
        <taxon>Futianiales</taxon>
        <taxon>Futianiaceae</taxon>
        <taxon>Futiania</taxon>
    </lineage>
</organism>
<dbReference type="InterPro" id="IPR006027">
    <property type="entry name" value="NusB_RsmB_TIM44"/>
</dbReference>
<keyword evidence="5 6" id="KW-0804">Transcription</keyword>
<feature type="region of interest" description="Disordered" evidence="7">
    <location>
        <begin position="1"/>
        <end position="21"/>
    </location>
</feature>
<dbReference type="InterPro" id="IPR011605">
    <property type="entry name" value="NusB_fam"/>
</dbReference>
<evidence type="ECO:0000256" key="4">
    <source>
        <dbReference type="ARBA" id="ARBA00023015"/>
    </source>
</evidence>
<comment type="function">
    <text evidence="6">Involved in transcription antitermination. Required for transcription of ribosomal RNA (rRNA) genes. Binds specifically to the boxA antiterminator sequence of the ribosomal RNA (rrn) operons.</text>
</comment>
<keyword evidence="2 6" id="KW-0889">Transcription antitermination</keyword>
<keyword evidence="3 6" id="KW-0694">RNA-binding</keyword>
<dbReference type="GO" id="GO:0031564">
    <property type="term" value="P:transcription antitermination"/>
    <property type="evidence" value="ECO:0007669"/>
    <property type="project" value="UniProtKB-KW"/>
</dbReference>
<evidence type="ECO:0000256" key="6">
    <source>
        <dbReference type="HAMAP-Rule" id="MF_00073"/>
    </source>
</evidence>
<keyword evidence="4 6" id="KW-0805">Transcription regulation</keyword>
<name>A0A9J6PAJ2_9PROT</name>
<evidence type="ECO:0000256" key="1">
    <source>
        <dbReference type="ARBA" id="ARBA00005952"/>
    </source>
</evidence>
<feature type="domain" description="NusB/RsmB/TIM44" evidence="8">
    <location>
        <begin position="25"/>
        <end position="159"/>
    </location>
</feature>
<comment type="similarity">
    <text evidence="1 6">Belongs to the NusB family.</text>
</comment>
<proteinExistence type="inferred from homology"/>
<dbReference type="SUPFAM" id="SSF48013">
    <property type="entry name" value="NusB-like"/>
    <property type="match status" value="1"/>
</dbReference>
<evidence type="ECO:0000256" key="7">
    <source>
        <dbReference type="SAM" id="MobiDB-lite"/>
    </source>
</evidence>
<dbReference type="GO" id="GO:0006353">
    <property type="term" value="P:DNA-templated transcription termination"/>
    <property type="evidence" value="ECO:0007669"/>
    <property type="project" value="UniProtKB-UniRule"/>
</dbReference>
<feature type="compositionally biased region" description="Basic and acidic residues" evidence="7">
    <location>
        <begin position="1"/>
        <end position="14"/>
    </location>
</feature>
<dbReference type="AlphaFoldDB" id="A0A9J6PAJ2"/>
<evidence type="ECO:0000256" key="2">
    <source>
        <dbReference type="ARBA" id="ARBA00022814"/>
    </source>
</evidence>
<evidence type="ECO:0000313" key="9">
    <source>
        <dbReference type="EMBL" id="MCP1336077.1"/>
    </source>
</evidence>
<dbReference type="GO" id="GO:0005829">
    <property type="term" value="C:cytosol"/>
    <property type="evidence" value="ECO:0007669"/>
    <property type="project" value="TreeGrafter"/>
</dbReference>
<sequence length="171" mass="18387">MSAEAGKKEGSTRDRRGKGARARSAARLAAVQALYQMDLAGTPVDRVVSEFETYRFGAEGDDGTLEEADPVHFGTVVHGVVERQTEIDRLVNGVLAEGWPLTRIDATLRALFRAAAFELVAMREVPVRVVISEYLDVAHAFYDGDEPGFVNGVLDAIARKKGLVGTPGEAG</sequence>
<accession>A0A9J6PAJ2</accession>
<dbReference type="PANTHER" id="PTHR11078:SF3">
    <property type="entry name" value="ANTITERMINATION NUSB DOMAIN-CONTAINING PROTEIN"/>
    <property type="match status" value="1"/>
</dbReference>
<dbReference type="EMBL" id="JAMZFT010000001">
    <property type="protein sequence ID" value="MCP1336077.1"/>
    <property type="molecule type" value="Genomic_DNA"/>
</dbReference>
<evidence type="ECO:0000259" key="8">
    <source>
        <dbReference type="Pfam" id="PF01029"/>
    </source>
</evidence>
<reference evidence="9" key="1">
    <citation type="submission" date="2022-06" db="EMBL/GenBank/DDBJ databases">
        <title>Isolation and Genomics of Futiania mangrovii gen. nov., sp. nov., a Rare and Metabolically-versatile member in the Class Alphaproteobacteria.</title>
        <authorList>
            <person name="Liu L."/>
            <person name="Huang W.-C."/>
            <person name="Pan J."/>
            <person name="Li J."/>
            <person name="Huang Y."/>
            <person name="Du H."/>
            <person name="Liu Y."/>
            <person name="Li M."/>
        </authorList>
    </citation>
    <scope>NUCLEOTIDE SEQUENCE</scope>
    <source>
        <strain evidence="9">FT118</strain>
    </source>
</reference>
<evidence type="ECO:0000256" key="3">
    <source>
        <dbReference type="ARBA" id="ARBA00022884"/>
    </source>
</evidence>
<evidence type="ECO:0000313" key="10">
    <source>
        <dbReference type="Proteomes" id="UP001055804"/>
    </source>
</evidence>
<comment type="caution">
    <text evidence="9">The sequence shown here is derived from an EMBL/GenBank/DDBJ whole genome shotgun (WGS) entry which is preliminary data.</text>
</comment>
<dbReference type="InterPro" id="IPR035926">
    <property type="entry name" value="NusB-like_sf"/>
</dbReference>
<dbReference type="Proteomes" id="UP001055804">
    <property type="component" value="Unassembled WGS sequence"/>
</dbReference>
<dbReference type="RefSeq" id="WP_269331994.1">
    <property type="nucleotide sequence ID" value="NZ_JAMZFT010000001.1"/>
</dbReference>
<dbReference type="Gene3D" id="1.10.940.10">
    <property type="entry name" value="NusB-like"/>
    <property type="match status" value="1"/>
</dbReference>
<gene>
    <name evidence="6 9" type="primary">nusB</name>
    <name evidence="9" type="ORF">NJQ99_06650</name>
</gene>
<dbReference type="Pfam" id="PF01029">
    <property type="entry name" value="NusB"/>
    <property type="match status" value="1"/>
</dbReference>
<dbReference type="HAMAP" id="MF_00073">
    <property type="entry name" value="NusB"/>
    <property type="match status" value="1"/>
</dbReference>
<protein>
    <recommendedName>
        <fullName evidence="6">Transcription antitermination protein NusB</fullName>
    </recommendedName>
    <alternativeName>
        <fullName evidence="6">Antitermination factor NusB</fullName>
    </alternativeName>
</protein>
<keyword evidence="10" id="KW-1185">Reference proteome</keyword>
<dbReference type="GO" id="GO:0003723">
    <property type="term" value="F:RNA binding"/>
    <property type="evidence" value="ECO:0007669"/>
    <property type="project" value="UniProtKB-UniRule"/>
</dbReference>
<dbReference type="PANTHER" id="PTHR11078">
    <property type="entry name" value="N UTILIZATION SUBSTANCE PROTEIN B-RELATED"/>
    <property type="match status" value="1"/>
</dbReference>
<evidence type="ECO:0000256" key="5">
    <source>
        <dbReference type="ARBA" id="ARBA00023163"/>
    </source>
</evidence>